<organism evidence="5 6">
    <name type="scientific">Strongyloides venezuelensis</name>
    <name type="common">Threadworm</name>
    <dbReference type="NCBI Taxonomy" id="75913"/>
    <lineage>
        <taxon>Eukaryota</taxon>
        <taxon>Metazoa</taxon>
        <taxon>Ecdysozoa</taxon>
        <taxon>Nematoda</taxon>
        <taxon>Chromadorea</taxon>
        <taxon>Rhabditida</taxon>
        <taxon>Tylenchina</taxon>
        <taxon>Panagrolaimomorpha</taxon>
        <taxon>Strongyloidoidea</taxon>
        <taxon>Strongyloididae</taxon>
        <taxon>Strongyloides</taxon>
    </lineage>
</organism>
<dbReference type="Proteomes" id="UP000035680">
    <property type="component" value="Unassembled WGS sequence"/>
</dbReference>
<evidence type="ECO:0000256" key="1">
    <source>
        <dbReference type="ARBA" id="ARBA00004613"/>
    </source>
</evidence>
<dbReference type="PANTHER" id="PTHR21700">
    <property type="entry name" value="TRANSTHYRETIN-LIKE FAMILY PROTEIN-RELATED"/>
    <property type="match status" value="1"/>
</dbReference>
<comment type="subcellular location">
    <subcellularLocation>
        <location evidence="1">Secreted</location>
    </subcellularLocation>
</comment>
<reference evidence="6" key="2">
    <citation type="submission" date="2015-08" db="UniProtKB">
        <authorList>
            <consortium name="WormBaseParasite"/>
        </authorList>
    </citation>
    <scope>IDENTIFICATION</scope>
</reference>
<sequence length="130" mass="14734">MGNFSCNGNPESNVTVKLYQKNTNLTDKEKLNETYTNENGSFNIYGEWKNYTLFSNYMSFTHKCNVSDKAKCNRTFSFPFPLYYVKNTSAEAINGSYTVNININSTSEKSTFFGNETCVNVTTNESPSVQ</sequence>
<dbReference type="GO" id="GO:0005576">
    <property type="term" value="C:extracellular region"/>
    <property type="evidence" value="ECO:0007669"/>
    <property type="project" value="UniProtKB-SubCell"/>
</dbReference>
<evidence type="ECO:0000256" key="3">
    <source>
        <dbReference type="ARBA" id="ARBA00022525"/>
    </source>
</evidence>
<reference evidence="5" key="1">
    <citation type="submission" date="2014-07" db="EMBL/GenBank/DDBJ databases">
        <authorList>
            <person name="Martin A.A"/>
            <person name="De Silva N."/>
        </authorList>
    </citation>
    <scope>NUCLEOTIDE SEQUENCE</scope>
</reference>
<dbReference type="Pfam" id="PF01060">
    <property type="entry name" value="TTR-52"/>
    <property type="match status" value="1"/>
</dbReference>
<evidence type="ECO:0000256" key="2">
    <source>
        <dbReference type="ARBA" id="ARBA00010112"/>
    </source>
</evidence>
<dbReference type="PANTHER" id="PTHR21700:SF24">
    <property type="entry name" value="TRANSTHYRETIN-LIKE FAMILY PROTEIN"/>
    <property type="match status" value="1"/>
</dbReference>
<evidence type="ECO:0000313" key="6">
    <source>
        <dbReference type="WBParaSite" id="SVE_1062700.1"/>
    </source>
</evidence>
<evidence type="ECO:0000313" key="5">
    <source>
        <dbReference type="Proteomes" id="UP000035680"/>
    </source>
</evidence>
<proteinExistence type="inferred from homology"/>
<protein>
    <submittedName>
        <fullName evidence="6">Membrane glycoprotein</fullName>
    </submittedName>
</protein>
<accession>A0A0K0FNP7</accession>
<dbReference type="SUPFAM" id="SSF49464">
    <property type="entry name" value="Carboxypeptidase regulatory domain-like"/>
    <property type="match status" value="1"/>
</dbReference>
<keyword evidence="3" id="KW-0964">Secreted</keyword>
<dbReference type="InterPro" id="IPR001534">
    <property type="entry name" value="Transthyretin-like"/>
</dbReference>
<name>A0A0K0FNP7_STRVS</name>
<dbReference type="WBParaSite" id="SVE_1062700.1">
    <property type="protein sequence ID" value="SVE_1062700.1"/>
    <property type="gene ID" value="SVE_1062700"/>
</dbReference>
<dbReference type="AlphaFoldDB" id="A0A0K0FNP7"/>
<dbReference type="Gene3D" id="2.60.40.3330">
    <property type="match status" value="1"/>
</dbReference>
<comment type="similarity">
    <text evidence="2">Belongs to the nematode transthyretin-like family.</text>
</comment>
<dbReference type="InterPro" id="IPR008969">
    <property type="entry name" value="CarboxyPept-like_regulatory"/>
</dbReference>
<dbReference type="GO" id="GO:0009986">
    <property type="term" value="C:cell surface"/>
    <property type="evidence" value="ECO:0007669"/>
    <property type="project" value="InterPro"/>
</dbReference>
<dbReference type="InterPro" id="IPR038479">
    <property type="entry name" value="Transthyretin-like_sf"/>
</dbReference>
<keyword evidence="4" id="KW-0732">Signal</keyword>
<keyword evidence="5" id="KW-1185">Reference proteome</keyword>
<evidence type="ECO:0000256" key="4">
    <source>
        <dbReference type="ARBA" id="ARBA00022729"/>
    </source>
</evidence>